<feature type="transmembrane region" description="Helical" evidence="1">
    <location>
        <begin position="129"/>
        <end position="148"/>
    </location>
</feature>
<feature type="transmembrane region" description="Helical" evidence="1">
    <location>
        <begin position="20"/>
        <end position="43"/>
    </location>
</feature>
<protein>
    <submittedName>
        <fullName evidence="2">ABC transporter permease</fullName>
    </submittedName>
</protein>
<reference evidence="2" key="1">
    <citation type="journal article" date="2014" name="Genome Announc.">
        <title>Draft Genome Sequence of Lactobacillus oryzae Strain SG293T.</title>
        <authorList>
            <person name="Tanizawa Y."/>
            <person name="Fujisawa T."/>
            <person name="Mochizuki T."/>
            <person name="Kaminuma E."/>
            <person name="Nakamura Y."/>
            <person name="Tohno M."/>
        </authorList>
    </citation>
    <scope>NUCLEOTIDE SEQUENCE [LARGE SCALE GENOMIC DNA]</scope>
    <source>
        <strain evidence="2">SG293</strain>
    </source>
</reference>
<feature type="transmembrane region" description="Helical" evidence="1">
    <location>
        <begin position="347"/>
        <end position="370"/>
    </location>
</feature>
<evidence type="ECO:0000313" key="2">
    <source>
        <dbReference type="EMBL" id="GAK47010.1"/>
    </source>
</evidence>
<dbReference type="OrthoDB" id="2447941at2"/>
<feature type="transmembrane region" description="Helical" evidence="1">
    <location>
        <begin position="376"/>
        <end position="396"/>
    </location>
</feature>
<accession>A0A081BG42</accession>
<dbReference type="Pfam" id="PF05975">
    <property type="entry name" value="EcsB"/>
    <property type="match status" value="1"/>
</dbReference>
<dbReference type="Proteomes" id="UP000028700">
    <property type="component" value="Unassembled WGS sequence"/>
</dbReference>
<comment type="caution">
    <text evidence="2">The sequence shown here is derived from an EMBL/GenBank/DDBJ whole genome shotgun (WGS) entry which is preliminary data.</text>
</comment>
<feature type="transmembrane region" description="Helical" evidence="1">
    <location>
        <begin position="191"/>
        <end position="209"/>
    </location>
</feature>
<feature type="transmembrane region" description="Helical" evidence="1">
    <location>
        <begin position="282"/>
        <end position="300"/>
    </location>
</feature>
<keyword evidence="1" id="KW-0472">Membrane</keyword>
<evidence type="ECO:0000313" key="3">
    <source>
        <dbReference type="Proteomes" id="UP000028700"/>
    </source>
</evidence>
<evidence type="ECO:0000256" key="1">
    <source>
        <dbReference type="SAM" id="Phobius"/>
    </source>
</evidence>
<feature type="transmembrane region" description="Helical" evidence="1">
    <location>
        <begin position="55"/>
        <end position="72"/>
    </location>
</feature>
<feature type="transmembrane region" description="Helical" evidence="1">
    <location>
        <begin position="168"/>
        <end position="185"/>
    </location>
</feature>
<dbReference type="STRING" id="1291743.LOSG293_011090"/>
<name>A0A081BG42_9LACO</name>
<proteinExistence type="predicted"/>
<dbReference type="PIRSF" id="PIRSF037259">
    <property type="entry name" value="EcsB_ABC"/>
    <property type="match status" value="1"/>
</dbReference>
<keyword evidence="3" id="KW-1185">Reference proteome</keyword>
<feature type="transmembrane region" description="Helical" evidence="1">
    <location>
        <begin position="306"/>
        <end position="326"/>
    </location>
</feature>
<sequence length="403" mass="46705">MTNLFSQRLKKHLSEMARYLRYVFNDHFVIALMFMVGGLGLGYSNGLKQLSVDVWWAPYTVVAVLTVILQLGRLATLMEDADVVFLLPREHSMHAYLTKSKTYSAVMAGLIQLLGWFILIPFVRVTNPISWPMLIGLLVIQLVLKYGLMEREVVLRYQYQHRLIRNGLIFKVILPVAIIALAYLVNVWLGLLLAIIFTVGMHAISYKRWQGVQIDWKRAIQLENNRMLGIYRFFNLFTNVPSITGSVKRRRYLDFVLARIQPTCANTYRYLFSRGILRGSEFSNLYLRLTLLGMALLIFIDQQWLVLALAVLFIYLIGFQLIPFYFHFDDNVFTHLYPVTEKQKIAGFNRTTTIALVATAILFSLTVLIARLDWQTAALSLVIELVEIFLLVRFYMPTRLRKK</sequence>
<keyword evidence="1" id="KW-0812">Transmembrane</keyword>
<keyword evidence="1" id="KW-1133">Transmembrane helix</keyword>
<dbReference type="eggNOG" id="COG4473">
    <property type="taxonomic scope" value="Bacteria"/>
</dbReference>
<dbReference type="RefSeq" id="WP_034525720.1">
    <property type="nucleotide sequence ID" value="NZ_BBJM01000001.1"/>
</dbReference>
<organism evidence="2 3">
    <name type="scientific">Secundilactobacillus oryzae JCM 18671</name>
    <dbReference type="NCBI Taxonomy" id="1291743"/>
    <lineage>
        <taxon>Bacteria</taxon>
        <taxon>Bacillati</taxon>
        <taxon>Bacillota</taxon>
        <taxon>Bacilli</taxon>
        <taxon>Lactobacillales</taxon>
        <taxon>Lactobacillaceae</taxon>
        <taxon>Secundilactobacillus</taxon>
    </lineage>
</organism>
<dbReference type="GO" id="GO:0016020">
    <property type="term" value="C:membrane"/>
    <property type="evidence" value="ECO:0007669"/>
    <property type="project" value="InterPro"/>
</dbReference>
<dbReference type="EMBL" id="BBJM01000001">
    <property type="protein sequence ID" value="GAK47010.1"/>
    <property type="molecule type" value="Genomic_DNA"/>
</dbReference>
<gene>
    <name evidence="2" type="ORF">LOSG293_011090</name>
</gene>
<dbReference type="AlphaFoldDB" id="A0A081BG42"/>
<feature type="transmembrane region" description="Helical" evidence="1">
    <location>
        <begin position="103"/>
        <end position="123"/>
    </location>
</feature>
<dbReference type="InterPro" id="IPR010288">
    <property type="entry name" value="EcsB_ABC"/>
</dbReference>